<accession>A0ABT9PE52</accession>
<feature type="compositionally biased region" description="Pro residues" evidence="1">
    <location>
        <begin position="347"/>
        <end position="357"/>
    </location>
</feature>
<dbReference type="EMBL" id="JAUSQZ010000001">
    <property type="protein sequence ID" value="MDP9830994.1"/>
    <property type="molecule type" value="Genomic_DNA"/>
</dbReference>
<evidence type="ECO:0000313" key="4">
    <source>
        <dbReference type="Proteomes" id="UP001235712"/>
    </source>
</evidence>
<keyword evidence="2" id="KW-0812">Transmembrane</keyword>
<keyword evidence="2" id="KW-0472">Membrane</keyword>
<organism evidence="3 4">
    <name type="scientific">Kineosporia succinea</name>
    <dbReference type="NCBI Taxonomy" id="84632"/>
    <lineage>
        <taxon>Bacteria</taxon>
        <taxon>Bacillati</taxon>
        <taxon>Actinomycetota</taxon>
        <taxon>Actinomycetes</taxon>
        <taxon>Kineosporiales</taxon>
        <taxon>Kineosporiaceae</taxon>
        <taxon>Kineosporia</taxon>
    </lineage>
</organism>
<feature type="transmembrane region" description="Helical" evidence="2">
    <location>
        <begin position="12"/>
        <end position="31"/>
    </location>
</feature>
<name>A0ABT9PE52_9ACTN</name>
<protein>
    <submittedName>
        <fullName evidence="3">Uncharacterized protein</fullName>
    </submittedName>
</protein>
<dbReference type="RefSeq" id="WP_307250338.1">
    <property type="nucleotide sequence ID" value="NZ_JAUSQZ010000001.1"/>
</dbReference>
<comment type="caution">
    <text evidence="3">The sequence shown here is derived from an EMBL/GenBank/DDBJ whole genome shotgun (WGS) entry which is preliminary data.</text>
</comment>
<evidence type="ECO:0000313" key="3">
    <source>
        <dbReference type="EMBL" id="MDP9830994.1"/>
    </source>
</evidence>
<evidence type="ECO:0000256" key="1">
    <source>
        <dbReference type="SAM" id="MobiDB-lite"/>
    </source>
</evidence>
<gene>
    <name evidence="3" type="ORF">J2S57_006743</name>
</gene>
<reference evidence="3 4" key="1">
    <citation type="submission" date="2023-07" db="EMBL/GenBank/DDBJ databases">
        <title>Sequencing the genomes of 1000 actinobacteria strains.</title>
        <authorList>
            <person name="Klenk H.-P."/>
        </authorList>
    </citation>
    <scope>NUCLEOTIDE SEQUENCE [LARGE SCALE GENOMIC DNA]</scope>
    <source>
        <strain evidence="3 4">DSM 44388</strain>
    </source>
</reference>
<sequence>MTAGLSRTTVLTVVTAIEIAVLLFFVGRWYSRKYGWRKVFRRSWHYLRDTVTDLARPGMQLYRFGRSVRTIVSQLVNPCLHEELGTLTGAVRARLGEVPDGRPYAVRLAGSRAEVAVAGAGPARLAGLRRTPDGWWATTREDLITRPDDAPEGADRDLTTGHVAIGCDRGRVTYLDLLEAPGAVEVTGPDRAVRSLVWAVAGQLVQRAHRSHDLDVIVAGGLRPGFAGPSVTSALRTISESPYQEHRFVVLVCGPLSPPEADLLTRELPGLPDLRVVVAGPYAGRRWSLPVSATGRIDAPTLRIHTDSAPVERAVTLAVRRRQRTNEAVAPVRVPAAPPRSSTPRSTPAPPPEPTPTPAADVPETGPTDWKFDEPEPDSPGTGVLSLSAVRAHQAASPPDDDPADGPRPDQAASRR</sequence>
<keyword evidence="2" id="KW-1133">Transmembrane helix</keyword>
<feature type="region of interest" description="Disordered" evidence="1">
    <location>
        <begin position="322"/>
        <end position="416"/>
    </location>
</feature>
<feature type="compositionally biased region" description="Low complexity" evidence="1">
    <location>
        <begin position="328"/>
        <end position="346"/>
    </location>
</feature>
<evidence type="ECO:0000256" key="2">
    <source>
        <dbReference type="SAM" id="Phobius"/>
    </source>
</evidence>
<dbReference type="Proteomes" id="UP001235712">
    <property type="component" value="Unassembled WGS sequence"/>
</dbReference>
<proteinExistence type="predicted"/>
<keyword evidence="4" id="KW-1185">Reference proteome</keyword>